<dbReference type="STRING" id="1658174.A0A1J9R9F3"/>
<dbReference type="OrthoDB" id="5422068at2759"/>
<dbReference type="VEuPathDB" id="FungiDB:ACJ73_04348"/>
<keyword evidence="2" id="KW-1185">Reference proteome</keyword>
<evidence type="ECO:0000313" key="2">
    <source>
        <dbReference type="Proteomes" id="UP000242791"/>
    </source>
</evidence>
<protein>
    <recommendedName>
        <fullName evidence="3">CENP-V/GFA domain-containing protein</fullName>
    </recommendedName>
</protein>
<dbReference type="EMBL" id="LGTZ01000593">
    <property type="protein sequence ID" value="OJD24293.1"/>
    <property type="molecule type" value="Genomic_DNA"/>
</dbReference>
<sequence length="91" mass="9966">MATRIACLCDRVCQTVTLDWLPDSVMRSPSVLPFCHCDTCRRITGLCTSYVPLKQSGPDLNGLVEYVESTTLSFWFSGTCGAHAFSLAQGK</sequence>
<dbReference type="AlphaFoldDB" id="A0A1J9R9F3"/>
<dbReference type="Proteomes" id="UP000242791">
    <property type="component" value="Unassembled WGS sequence"/>
</dbReference>
<dbReference type="InterPro" id="IPR011057">
    <property type="entry name" value="Mss4-like_sf"/>
</dbReference>
<evidence type="ECO:0008006" key="3">
    <source>
        <dbReference type="Google" id="ProtNLM"/>
    </source>
</evidence>
<dbReference type="Gene3D" id="2.170.150.70">
    <property type="match status" value="1"/>
</dbReference>
<gene>
    <name evidence="1" type="ORF">ACJ73_04348</name>
</gene>
<evidence type="ECO:0000313" key="1">
    <source>
        <dbReference type="EMBL" id="OJD24293.1"/>
    </source>
</evidence>
<dbReference type="SUPFAM" id="SSF51316">
    <property type="entry name" value="Mss4-like"/>
    <property type="match status" value="1"/>
</dbReference>
<organism evidence="1 2">
    <name type="scientific">Blastomyces percursus</name>
    <dbReference type="NCBI Taxonomy" id="1658174"/>
    <lineage>
        <taxon>Eukaryota</taxon>
        <taxon>Fungi</taxon>
        <taxon>Dikarya</taxon>
        <taxon>Ascomycota</taxon>
        <taxon>Pezizomycotina</taxon>
        <taxon>Eurotiomycetes</taxon>
        <taxon>Eurotiomycetidae</taxon>
        <taxon>Onygenales</taxon>
        <taxon>Ajellomycetaceae</taxon>
        <taxon>Blastomyces</taxon>
    </lineage>
</organism>
<proteinExistence type="predicted"/>
<accession>A0A1J9R9F3</accession>
<name>A0A1J9R9F3_9EURO</name>
<reference evidence="1 2" key="1">
    <citation type="submission" date="2015-08" db="EMBL/GenBank/DDBJ databases">
        <title>Emmonsia species relationships and genome sequence.</title>
        <authorList>
            <person name="Cuomo C.A."/>
            <person name="Schwartz I.S."/>
            <person name="Kenyon C."/>
            <person name="De Hoog G.S."/>
            <person name="Govender N.P."/>
            <person name="Botha A."/>
            <person name="Moreno L."/>
            <person name="De Vries M."/>
            <person name="Munoz J.F."/>
            <person name="Stielow J.B."/>
        </authorList>
    </citation>
    <scope>NUCLEOTIDE SEQUENCE [LARGE SCALE GENOMIC DNA]</scope>
    <source>
        <strain evidence="1 2">EI222</strain>
    </source>
</reference>
<comment type="caution">
    <text evidence="1">The sequence shown here is derived from an EMBL/GenBank/DDBJ whole genome shotgun (WGS) entry which is preliminary data.</text>
</comment>